<evidence type="ECO:0000313" key="2">
    <source>
        <dbReference type="Proteomes" id="UP000515561"/>
    </source>
</evidence>
<proteinExistence type="predicted"/>
<dbReference type="KEGG" id="acel:acsn021_06890"/>
<keyword evidence="2" id="KW-1185">Reference proteome</keyword>
<dbReference type="AlphaFoldDB" id="A0A6S6R1E1"/>
<accession>A0A6S6R1E1</accession>
<reference evidence="1 2" key="1">
    <citation type="journal article" date="2016" name="Int. J. Syst. Evol. Microbiol.">
        <title>Descriptions of Anaerotaenia torta gen. nov., sp. nov. and Anaerocolumna cellulosilytica gen. nov., sp. nov. isolated from a methanogenic reactor of cattle waste.</title>
        <authorList>
            <person name="Uek A."/>
            <person name="Ohtaki Y."/>
            <person name="Kaku N."/>
            <person name="Ueki K."/>
        </authorList>
    </citation>
    <scope>NUCLEOTIDE SEQUENCE [LARGE SCALE GENOMIC DNA]</scope>
    <source>
        <strain evidence="1 2">SN021</strain>
    </source>
</reference>
<protein>
    <submittedName>
        <fullName evidence="1">Membrane protein</fullName>
    </submittedName>
</protein>
<dbReference type="InterPro" id="IPR010699">
    <property type="entry name" value="DUF1275"/>
</dbReference>
<gene>
    <name evidence="1" type="ORF">acsn021_06890</name>
</gene>
<dbReference type="EMBL" id="AP023367">
    <property type="protein sequence ID" value="BCJ93120.1"/>
    <property type="molecule type" value="Genomic_DNA"/>
</dbReference>
<evidence type="ECO:0000313" key="1">
    <source>
        <dbReference type="EMBL" id="BCJ93120.1"/>
    </source>
</evidence>
<name>A0A6S6R1E1_9FIRM</name>
<dbReference type="RefSeq" id="WP_184095828.1">
    <property type="nucleotide sequence ID" value="NZ_AP023367.1"/>
</dbReference>
<sequence>MYNIKKVRRKAFWKILKPHGINPGETLVSGCLLAIVGGFLDIYTYRVRGGVFANAQTGNIVLMAASIGEGIPIKFIHYVLPISAFILGVFATEVIRHKTNGEQFIHWRQLILLLEILLLFGIGFLPSGSLDPEVNIAVSFVCSLQVSAFRKLHGLTYATTMCTGNLRTGTEEAYHFLTKNNREAGKKALLYFLVIFMFIMGVILGIYSILLLQERAVWVCCILLFAVFLWMFQKIQTIK</sequence>
<dbReference type="Proteomes" id="UP000515561">
    <property type="component" value="Chromosome"/>
</dbReference>
<dbReference type="PANTHER" id="PTHR37314:SF4">
    <property type="entry name" value="UPF0700 TRANSMEMBRANE PROTEIN YOAK"/>
    <property type="match status" value="1"/>
</dbReference>
<organism evidence="1 2">
    <name type="scientific">Anaerocolumna cellulosilytica</name>
    <dbReference type="NCBI Taxonomy" id="433286"/>
    <lineage>
        <taxon>Bacteria</taxon>
        <taxon>Bacillati</taxon>
        <taxon>Bacillota</taxon>
        <taxon>Clostridia</taxon>
        <taxon>Lachnospirales</taxon>
        <taxon>Lachnospiraceae</taxon>
        <taxon>Anaerocolumna</taxon>
    </lineage>
</organism>
<dbReference type="PANTHER" id="PTHR37314">
    <property type="entry name" value="SLR0142 PROTEIN"/>
    <property type="match status" value="1"/>
</dbReference>
<dbReference type="Pfam" id="PF06912">
    <property type="entry name" value="DUF1275"/>
    <property type="match status" value="1"/>
</dbReference>